<protein>
    <submittedName>
        <fullName evidence="1">Uncharacterized protein</fullName>
    </submittedName>
</protein>
<sequence length="223" mass="25895">MDQERYKKYFYTNENNFSIDNIDDYYGSGKGEKRAVNMAFNDMAVRTLKKATDDEGGDGAVEKERALTYLRDSFYAYFHKGGEIDTVDGRKSYDVMSREGFDEWHKAVCTEFLTLFNEDNRKIYQPVAYGKAQKAVNMVFKYLYCYDGAEKYTDEGYFAHCHMALDNLTLNWYKKEVAYPPTDCAWSDLKYGAYIEIQTNIRNYLKGSSSPLPSNALEAEFYV</sequence>
<gene>
    <name evidence="1" type="ORF">IAB16_05695</name>
</gene>
<feature type="non-terminal residue" evidence="1">
    <location>
        <position position="223"/>
    </location>
</feature>
<reference evidence="1" key="2">
    <citation type="journal article" date="2021" name="PeerJ">
        <title>Extensive microbial diversity within the chicken gut microbiome revealed by metagenomics and culture.</title>
        <authorList>
            <person name="Gilroy R."/>
            <person name="Ravi A."/>
            <person name="Getino M."/>
            <person name="Pursley I."/>
            <person name="Horton D.L."/>
            <person name="Alikhan N.F."/>
            <person name="Baker D."/>
            <person name="Gharbi K."/>
            <person name="Hall N."/>
            <person name="Watson M."/>
            <person name="Adriaenssens E.M."/>
            <person name="Foster-Nyarko E."/>
            <person name="Jarju S."/>
            <person name="Secka A."/>
            <person name="Antonio M."/>
            <person name="Oren A."/>
            <person name="Chaudhuri R.R."/>
            <person name="La Ragione R."/>
            <person name="Hildebrand F."/>
            <person name="Pallen M.J."/>
        </authorList>
    </citation>
    <scope>NUCLEOTIDE SEQUENCE</scope>
    <source>
        <strain evidence="1">517</strain>
    </source>
</reference>
<evidence type="ECO:0000313" key="1">
    <source>
        <dbReference type="EMBL" id="MBO8424493.1"/>
    </source>
</evidence>
<proteinExistence type="predicted"/>
<dbReference type="Proteomes" id="UP000727857">
    <property type="component" value="Unassembled WGS sequence"/>
</dbReference>
<dbReference type="EMBL" id="JADINF010000143">
    <property type="protein sequence ID" value="MBO8424493.1"/>
    <property type="molecule type" value="Genomic_DNA"/>
</dbReference>
<reference evidence="1" key="1">
    <citation type="submission" date="2020-10" db="EMBL/GenBank/DDBJ databases">
        <authorList>
            <person name="Gilroy R."/>
        </authorList>
    </citation>
    <scope>NUCLEOTIDE SEQUENCE</scope>
    <source>
        <strain evidence="1">517</strain>
    </source>
</reference>
<dbReference type="AlphaFoldDB" id="A0A940DIY6"/>
<comment type="caution">
    <text evidence="1">The sequence shown here is derived from an EMBL/GenBank/DDBJ whole genome shotgun (WGS) entry which is preliminary data.</text>
</comment>
<accession>A0A940DIY6</accession>
<organism evidence="1 2">
    <name type="scientific">Candidatus Stercoripulliclostridium pullicola</name>
    <dbReference type="NCBI Taxonomy" id="2840953"/>
    <lineage>
        <taxon>Bacteria</taxon>
        <taxon>Bacillati</taxon>
        <taxon>Bacillota</taxon>
        <taxon>Clostridia</taxon>
        <taxon>Eubacteriales</taxon>
        <taxon>Candidatus Stercoripulliclostridium</taxon>
    </lineage>
</organism>
<name>A0A940DIY6_9FIRM</name>
<evidence type="ECO:0000313" key="2">
    <source>
        <dbReference type="Proteomes" id="UP000727857"/>
    </source>
</evidence>